<dbReference type="AlphaFoldDB" id="A0A840BKA2"/>
<dbReference type="PROSITE" id="PS01148">
    <property type="entry name" value="UPF0033"/>
    <property type="match status" value="1"/>
</dbReference>
<dbReference type="InterPro" id="IPR016156">
    <property type="entry name" value="FAD/NAD-linked_Rdtase_dimer_sf"/>
</dbReference>
<dbReference type="PANTHER" id="PTHR43429">
    <property type="entry name" value="PYRIDINE NUCLEOTIDE-DISULFIDE OXIDOREDUCTASE DOMAIN-CONTAINING"/>
    <property type="match status" value="1"/>
</dbReference>
<keyword evidence="9" id="KW-1185">Reference proteome</keyword>
<dbReference type="SUPFAM" id="SSF64307">
    <property type="entry name" value="SirA-like"/>
    <property type="match status" value="1"/>
</dbReference>
<dbReference type="PANTHER" id="PTHR43429:SF1">
    <property type="entry name" value="NAD(P)H SULFUR OXIDOREDUCTASE (COA-DEPENDENT)"/>
    <property type="match status" value="1"/>
</dbReference>
<keyword evidence="5" id="KW-0560">Oxidoreductase</keyword>
<proteinExistence type="inferred from homology"/>
<dbReference type="SUPFAM" id="SSF52821">
    <property type="entry name" value="Rhodanese/Cell cycle control phosphatase"/>
    <property type="match status" value="1"/>
</dbReference>
<dbReference type="Proteomes" id="UP000561045">
    <property type="component" value="Unassembled WGS sequence"/>
</dbReference>
<reference evidence="8 9" key="1">
    <citation type="submission" date="2020-08" db="EMBL/GenBank/DDBJ databases">
        <title>Genomic Encyclopedia of Type Strains, Phase IV (KMG-IV): sequencing the most valuable type-strain genomes for metagenomic binning, comparative biology and taxonomic classification.</title>
        <authorList>
            <person name="Goeker M."/>
        </authorList>
    </citation>
    <scope>NUCLEOTIDE SEQUENCE [LARGE SCALE GENOMIC DNA]</scope>
    <source>
        <strain evidence="8 9">DSM 106739</strain>
    </source>
</reference>
<sequence>MKFVIIGGVAGGATAAARIRRNDESARIVMVERGPYISFANCGLPYHLSGAIAEREQLLVTSEGAFEARYRVDVRSRTEAIAIDRAAKTVRLRNLATGDEYDEAYDRLLLSPGAEPVRPKLPGIESKRVFGLRNIPDLDRIMEHLKTEQPRRAVVIGGGFIGIEVAENFHERGLFTTLVEGADQILAPLDYEMAAIVHAHMRDKNVELYLADKIERFEDKADHTVVYLQSGKRLQADVVVLAIGVRPETTLARAAGLAIGATGGIKVNEYLQTSDDAIYAVGDAIEVTQTLNGRVALIPLAGPANRQGRMAADNMVHGNQRAYRGTLGTAILKAFDLAAASTGLNEKQLIAAGADYRTSITHGGSHASYYPGAKQISLKLLYAPDGKILGAQAVGADGADKRIDVIATAIHAGMTVEDLTELELAYAPPFGSAKDPVNIAGYVAANVLNGSHELLDWRALQALDTTTMQLIDVRTAEEFELGTIRGARHIDVNTLREHLADLDPAKPTIVFCQIGLRGYLAYRILKQAGFADVRNLSGGYKTYAWAIDKQSNPDIFDYEDIKRRDPDEIEAERGGRCAIVANAGNRHTLNAIGLQCPGPIMKTYRAVDAMNEGELLEVTASDPAFGRDIRAWAKKTGNDVLSVETEKGLVTVLIRKGKSAPALPAASAAQLLPARDKTTLVVFSGDLDKVMASLIIANGALAMGKPVSVFFTFWGLNVLRRPDAPAVPKGFMDKMFGAMMPAGTDRLNSISKMNFAGMGARLIRTVMRQKGVETPTALLKSLVDGGAQLIACNMSMDVMGIRQAELVDGVELGGVAAFLGEAAESGTTLFI</sequence>
<dbReference type="InterPro" id="IPR001763">
    <property type="entry name" value="Rhodanese-like_dom"/>
</dbReference>
<dbReference type="InterPro" id="IPR036188">
    <property type="entry name" value="FAD/NAD-bd_sf"/>
</dbReference>
<dbReference type="Gene3D" id="3.30.110.40">
    <property type="entry name" value="TusA-like domain"/>
    <property type="match status" value="1"/>
</dbReference>
<evidence type="ECO:0000313" key="9">
    <source>
        <dbReference type="Proteomes" id="UP000561045"/>
    </source>
</evidence>
<dbReference type="Pfam" id="PF13686">
    <property type="entry name" value="DrsE_2"/>
    <property type="match status" value="1"/>
</dbReference>
<dbReference type="InterPro" id="IPR027396">
    <property type="entry name" value="DsrEFH-like"/>
</dbReference>
<dbReference type="PROSITE" id="PS50206">
    <property type="entry name" value="RHODANESE_3"/>
    <property type="match status" value="1"/>
</dbReference>
<accession>A0A840BKA2</accession>
<dbReference type="RefSeq" id="WP_183631125.1">
    <property type="nucleotide sequence ID" value="NZ_BAABLE010000011.1"/>
</dbReference>
<dbReference type="SUPFAM" id="SSF75169">
    <property type="entry name" value="DsrEFH-like"/>
    <property type="match status" value="1"/>
</dbReference>
<evidence type="ECO:0000313" key="8">
    <source>
        <dbReference type="EMBL" id="MBB4010977.1"/>
    </source>
</evidence>
<dbReference type="SUPFAM" id="SSF55424">
    <property type="entry name" value="FAD/NAD-linked reductases, dimerisation (C-terminal) domain"/>
    <property type="match status" value="1"/>
</dbReference>
<comment type="similarity">
    <text evidence="2">Belongs to the class-III pyridine nucleotide-disulfide oxidoreductase family.</text>
</comment>
<keyword evidence="8" id="KW-0808">Transferase</keyword>
<comment type="cofactor">
    <cofactor evidence="1">
        <name>FAD</name>
        <dbReference type="ChEBI" id="CHEBI:57692"/>
    </cofactor>
</comment>
<evidence type="ECO:0000256" key="4">
    <source>
        <dbReference type="ARBA" id="ARBA00022827"/>
    </source>
</evidence>
<protein>
    <submittedName>
        <fullName evidence="8">tRNA 2-thiouridine synthesizing protein A</fullName>
        <ecNumber evidence="8">2.8.1.-</ecNumber>
    </submittedName>
</protein>
<organism evidence="8 9">
    <name type="scientific">Niveibacterium umoris</name>
    <dbReference type="NCBI Taxonomy" id="1193620"/>
    <lineage>
        <taxon>Bacteria</taxon>
        <taxon>Pseudomonadati</taxon>
        <taxon>Pseudomonadota</taxon>
        <taxon>Betaproteobacteria</taxon>
        <taxon>Rhodocyclales</taxon>
        <taxon>Rhodocyclaceae</taxon>
        <taxon>Niveibacterium</taxon>
    </lineage>
</organism>
<dbReference type="Gene3D" id="3.40.250.10">
    <property type="entry name" value="Rhodanese-like domain"/>
    <property type="match status" value="1"/>
</dbReference>
<dbReference type="SMART" id="SM00450">
    <property type="entry name" value="RHOD"/>
    <property type="match status" value="1"/>
</dbReference>
<dbReference type="InterPro" id="IPR050260">
    <property type="entry name" value="FAD-bd_OxRdtase"/>
</dbReference>
<evidence type="ECO:0000256" key="5">
    <source>
        <dbReference type="ARBA" id="ARBA00023002"/>
    </source>
</evidence>
<dbReference type="Gene3D" id="3.50.50.60">
    <property type="entry name" value="FAD/NAD(P)-binding domain"/>
    <property type="match status" value="2"/>
</dbReference>
<dbReference type="PRINTS" id="PR00368">
    <property type="entry name" value="FADPNR"/>
</dbReference>
<comment type="caution">
    <text evidence="8">The sequence shown here is derived from an EMBL/GenBank/DDBJ whole genome shotgun (WGS) entry which is preliminary data.</text>
</comment>
<dbReference type="InterPro" id="IPR036868">
    <property type="entry name" value="TusA-like_sf"/>
</dbReference>
<keyword evidence="4" id="KW-0274">FAD</keyword>
<name>A0A840BKA2_9RHOO</name>
<dbReference type="Pfam" id="PF01206">
    <property type="entry name" value="TusA"/>
    <property type="match status" value="1"/>
</dbReference>
<keyword evidence="3" id="KW-0285">Flavoprotein</keyword>
<dbReference type="Pfam" id="PF02852">
    <property type="entry name" value="Pyr_redox_dim"/>
    <property type="match status" value="1"/>
</dbReference>
<dbReference type="InterPro" id="IPR036873">
    <property type="entry name" value="Rhodanese-like_dom_sf"/>
</dbReference>
<dbReference type="GO" id="GO:0016491">
    <property type="term" value="F:oxidoreductase activity"/>
    <property type="evidence" value="ECO:0007669"/>
    <property type="project" value="UniProtKB-KW"/>
</dbReference>
<evidence type="ECO:0000256" key="2">
    <source>
        <dbReference type="ARBA" id="ARBA00009130"/>
    </source>
</evidence>
<dbReference type="InterPro" id="IPR001455">
    <property type="entry name" value="TusA-like"/>
</dbReference>
<evidence type="ECO:0000256" key="1">
    <source>
        <dbReference type="ARBA" id="ARBA00001974"/>
    </source>
</evidence>
<gene>
    <name evidence="8" type="ORF">GGR36_000285</name>
</gene>
<evidence type="ECO:0000259" key="7">
    <source>
        <dbReference type="PROSITE" id="PS50206"/>
    </source>
</evidence>
<dbReference type="PRINTS" id="PR00411">
    <property type="entry name" value="PNDRDTASEI"/>
</dbReference>
<dbReference type="Gene3D" id="3.40.1260.10">
    <property type="entry name" value="DsrEFH-like"/>
    <property type="match status" value="1"/>
</dbReference>
<evidence type="ECO:0000256" key="6">
    <source>
        <dbReference type="ARBA" id="ARBA00023284"/>
    </source>
</evidence>
<dbReference type="EC" id="2.8.1.-" evidence="8"/>
<feature type="domain" description="Rhodanese" evidence="7">
    <location>
        <begin position="469"/>
        <end position="552"/>
    </location>
</feature>
<evidence type="ECO:0000256" key="3">
    <source>
        <dbReference type="ARBA" id="ARBA00022630"/>
    </source>
</evidence>
<dbReference type="Pfam" id="PF07992">
    <property type="entry name" value="Pyr_redox_2"/>
    <property type="match status" value="1"/>
</dbReference>
<dbReference type="GO" id="GO:0016740">
    <property type="term" value="F:transferase activity"/>
    <property type="evidence" value="ECO:0007669"/>
    <property type="project" value="UniProtKB-KW"/>
</dbReference>
<keyword evidence="6" id="KW-0676">Redox-active center</keyword>
<dbReference type="Pfam" id="PF00581">
    <property type="entry name" value="Rhodanese"/>
    <property type="match status" value="1"/>
</dbReference>
<dbReference type="InterPro" id="IPR023753">
    <property type="entry name" value="FAD/NAD-binding_dom"/>
</dbReference>
<dbReference type="SUPFAM" id="SSF51905">
    <property type="entry name" value="FAD/NAD(P)-binding domain"/>
    <property type="match status" value="2"/>
</dbReference>
<dbReference type="EMBL" id="JACIET010000001">
    <property type="protein sequence ID" value="MBB4010977.1"/>
    <property type="molecule type" value="Genomic_DNA"/>
</dbReference>
<dbReference type="InterPro" id="IPR032836">
    <property type="entry name" value="DsrE2-like"/>
</dbReference>
<dbReference type="InterPro" id="IPR004099">
    <property type="entry name" value="Pyr_nucl-diS_OxRdtase_dimer"/>
</dbReference>